<dbReference type="Proteomes" id="UP000220828">
    <property type="component" value="Unassembled WGS sequence"/>
</dbReference>
<reference evidence="2 3" key="1">
    <citation type="submission" date="2017-09" db="EMBL/GenBank/DDBJ databases">
        <title>Whole genomes of Flavobacteriaceae.</title>
        <authorList>
            <person name="Stine C."/>
            <person name="Li C."/>
            <person name="Tadesse D."/>
        </authorList>
    </citation>
    <scope>NUCLEOTIDE SEQUENCE [LARGE SCALE GENOMIC DNA]</scope>
    <source>
        <strain evidence="2 3">ATCC 35036</strain>
    </source>
</reference>
<evidence type="ECO:0000313" key="2">
    <source>
        <dbReference type="EMBL" id="PDS21900.1"/>
    </source>
</evidence>
<sequence length="170" mass="19687">MTELERIKLAVKTLVSLGVAKNQEELGKLMGYSNKSSFSQVLNGIVPMPDNFIDRLCKLDKRLRRAWIVNEFGHILIKKEDSKQVYIDEGIDIDKYEIEKEIERQKKYPYGNDFQYKELAEARLEIIDGLKREKAMADKIILSLEKELEAIKELNQDKSKSSHIVANVTK</sequence>
<name>A0A2H3K8I0_9FLAO</name>
<comment type="caution">
    <text evidence="2">The sequence shown here is derived from an EMBL/GenBank/DDBJ whole genome shotgun (WGS) entry which is preliminary data.</text>
</comment>
<proteinExistence type="predicted"/>
<dbReference type="AlphaFoldDB" id="A0A2H3K8I0"/>
<evidence type="ECO:0000313" key="3">
    <source>
        <dbReference type="Proteomes" id="UP000220828"/>
    </source>
</evidence>
<keyword evidence="1" id="KW-0175">Coiled coil</keyword>
<organism evidence="2 3">
    <name type="scientific">Flavobacterium branchiophilum</name>
    <dbReference type="NCBI Taxonomy" id="55197"/>
    <lineage>
        <taxon>Bacteria</taxon>
        <taxon>Pseudomonadati</taxon>
        <taxon>Bacteroidota</taxon>
        <taxon>Flavobacteriia</taxon>
        <taxon>Flavobacteriales</taxon>
        <taxon>Flavobacteriaceae</taxon>
        <taxon>Flavobacterium</taxon>
    </lineage>
</organism>
<evidence type="ECO:0000256" key="1">
    <source>
        <dbReference type="SAM" id="Coils"/>
    </source>
</evidence>
<protein>
    <submittedName>
        <fullName evidence="2">Uncharacterized protein</fullName>
    </submittedName>
</protein>
<dbReference type="RefSeq" id="WP_097554937.1">
    <property type="nucleotide sequence ID" value="NZ_PCMW01000132.1"/>
</dbReference>
<accession>A0A2H3K8I0</accession>
<dbReference type="EMBL" id="PCMW01000132">
    <property type="protein sequence ID" value="PDS21900.1"/>
    <property type="molecule type" value="Genomic_DNA"/>
</dbReference>
<dbReference type="OrthoDB" id="796548at2"/>
<gene>
    <name evidence="2" type="ORF">B0A77_14800</name>
</gene>
<feature type="coiled-coil region" evidence="1">
    <location>
        <begin position="127"/>
        <end position="161"/>
    </location>
</feature>